<dbReference type="PANTHER" id="PTHR32282:SF34">
    <property type="entry name" value="PENICILLIN-BINDING PROTEIN 1A"/>
    <property type="match status" value="1"/>
</dbReference>
<dbReference type="RefSeq" id="WP_377136557.1">
    <property type="nucleotide sequence ID" value="NZ_JBHSFI010000004.1"/>
</dbReference>
<feature type="region of interest" description="Disordered" evidence="9">
    <location>
        <begin position="829"/>
        <end position="854"/>
    </location>
</feature>
<dbReference type="EMBL" id="JBHSFI010000004">
    <property type="protein sequence ID" value="MFC4629518.1"/>
    <property type="molecule type" value="Genomic_DNA"/>
</dbReference>
<keyword evidence="4" id="KW-0808">Transferase</keyword>
<dbReference type="SUPFAM" id="SSF56601">
    <property type="entry name" value="beta-lactamase/transpeptidase-like"/>
    <property type="match status" value="1"/>
</dbReference>
<feature type="domain" description="PASTA" evidence="10">
    <location>
        <begin position="764"/>
        <end position="831"/>
    </location>
</feature>
<keyword evidence="6" id="KW-0511">Multifunctional enzyme</keyword>
<evidence type="ECO:0000256" key="3">
    <source>
        <dbReference type="ARBA" id="ARBA00022676"/>
    </source>
</evidence>
<feature type="region of interest" description="Disordered" evidence="9">
    <location>
        <begin position="669"/>
        <end position="695"/>
    </location>
</feature>
<comment type="catalytic activity">
    <reaction evidence="8">
        <text>[GlcNAc-(1-&gt;4)-Mur2Ac(oyl-L-Ala-gamma-D-Glu-L-Lys-D-Ala-D-Ala)](n)-di-trans,octa-cis-undecaprenyl diphosphate + beta-D-GlcNAc-(1-&gt;4)-Mur2Ac(oyl-L-Ala-gamma-D-Glu-L-Lys-D-Ala-D-Ala)-di-trans,octa-cis-undecaprenyl diphosphate = [GlcNAc-(1-&gt;4)-Mur2Ac(oyl-L-Ala-gamma-D-Glu-L-Lys-D-Ala-D-Ala)](n+1)-di-trans,octa-cis-undecaprenyl diphosphate + di-trans,octa-cis-undecaprenyl diphosphate + H(+)</text>
        <dbReference type="Rhea" id="RHEA:23708"/>
        <dbReference type="Rhea" id="RHEA-COMP:9602"/>
        <dbReference type="Rhea" id="RHEA-COMP:9603"/>
        <dbReference type="ChEBI" id="CHEBI:15378"/>
        <dbReference type="ChEBI" id="CHEBI:58405"/>
        <dbReference type="ChEBI" id="CHEBI:60033"/>
        <dbReference type="ChEBI" id="CHEBI:78435"/>
        <dbReference type="EC" id="2.4.99.28"/>
    </reaction>
</comment>
<organism evidence="11 12">
    <name type="scientific">Promicromonospora alba</name>
    <dbReference type="NCBI Taxonomy" id="1616110"/>
    <lineage>
        <taxon>Bacteria</taxon>
        <taxon>Bacillati</taxon>
        <taxon>Actinomycetota</taxon>
        <taxon>Actinomycetes</taxon>
        <taxon>Micrococcales</taxon>
        <taxon>Promicromonosporaceae</taxon>
        <taxon>Promicromonospora</taxon>
    </lineage>
</organism>
<keyword evidence="3" id="KW-0328">Glycosyltransferase</keyword>
<dbReference type="InterPro" id="IPR005543">
    <property type="entry name" value="PASTA_dom"/>
</dbReference>
<keyword evidence="5" id="KW-0378">Hydrolase</keyword>
<evidence type="ECO:0000256" key="5">
    <source>
        <dbReference type="ARBA" id="ARBA00022801"/>
    </source>
</evidence>
<evidence type="ECO:0000256" key="9">
    <source>
        <dbReference type="SAM" id="MobiDB-lite"/>
    </source>
</evidence>
<proteinExistence type="predicted"/>
<keyword evidence="12" id="KW-1185">Reference proteome</keyword>
<dbReference type="InterPro" id="IPR023346">
    <property type="entry name" value="Lysozyme-like_dom_sf"/>
</dbReference>
<dbReference type="InterPro" id="IPR001460">
    <property type="entry name" value="PCN-bd_Tpept"/>
</dbReference>
<dbReference type="InterPro" id="IPR001264">
    <property type="entry name" value="Glyco_trans_51"/>
</dbReference>
<dbReference type="Pfam" id="PF00905">
    <property type="entry name" value="Transpeptidase"/>
    <property type="match status" value="1"/>
</dbReference>
<dbReference type="Gene3D" id="3.30.10.20">
    <property type="match status" value="2"/>
</dbReference>
<sequence>MSNWSPPPIWPHTPRRRQGIWNYPRPYRTGLRAWVPSWRVVVGTFLTGTSLVAGVLVAGWFGWEVPAENPDVGSQTTTVYYSDGTPIGKFAAQDRTIMKLSELPPSIGQAVISSEDSKFESHPGIDLLGIVRAAVNNFTGGARQGASTLTQQYVENTYYVAGQSSYADKLRELVLALKVDRDKSKDQILEGYLNTIYLGRGAYGVEAASKAYFGHSAKEMTISQAAFLAGIVPNPTYWDPRQGEGAQKQAEIRWNRTLNLMLENGYITKEDRDSAQFPKLQEYKQGSGDSRTAYLLEQVARELAQPTSDGGAGISEDQLTKRGYEIHTSIDRKMQAAAYETMELPEDADDSTRASLTSIDPQTGEIKAMYGGPNYSDYPTNAATFRAQGASTFKPFTLIGALREDIPLTKKYDSTDGMTIEGWKTDTDGPDVPLSNFDNKSYGWIDLADATAQSVNVVYGQLNKEIGPDKTAQVAYDLGIPRPDDNAETNDCCVIRNNLANVLGTDYVTNVDLAHAYSTIAAQGYRTTPHLVTEVRRGDEVVDKGDTTREKEFEPDVMAATTYALEKVVEEGSGIEAQKLVGPDGVTRRPAAGKTGSSQQTESAWFAGFVPQLTTVVGLYQYDIEKNTYEQVQPFGGYEWMTGGSWPAKAWTEYMNKATAGMEIEQFPEYTPPAPVAPPSPSSSPSPSQSEEPEVEMVVVPDNLVGEQYPNAASALAGLDLVPAQVGVDSDQPAGTVLDVAQAGQEVEVRTTIQVQVSNGSAAEEETTTVPFGLTGQDQGSAEGQLQAAELTPVVQEQPSDTVPEGRVISVNPGEGQEVPVGSEVTLVVSTGPPEGGGDPSDDPSGGDGGGIFG</sequence>
<dbReference type="InterPro" id="IPR050396">
    <property type="entry name" value="Glycosyltr_51/Transpeptidase"/>
</dbReference>
<protein>
    <submittedName>
        <fullName evidence="11">Transglycosylase domain-containing protein</fullName>
    </submittedName>
</protein>
<dbReference type="Gene3D" id="3.40.710.10">
    <property type="entry name" value="DD-peptidase/beta-lactamase superfamily"/>
    <property type="match status" value="1"/>
</dbReference>
<accession>A0ABV9HHY5</accession>
<evidence type="ECO:0000256" key="7">
    <source>
        <dbReference type="ARBA" id="ARBA00034000"/>
    </source>
</evidence>
<dbReference type="PANTHER" id="PTHR32282">
    <property type="entry name" value="BINDING PROTEIN TRANSPEPTIDASE, PUTATIVE-RELATED"/>
    <property type="match status" value="1"/>
</dbReference>
<dbReference type="PROSITE" id="PS51178">
    <property type="entry name" value="PASTA"/>
    <property type="match status" value="1"/>
</dbReference>
<comment type="catalytic activity">
    <reaction evidence="7">
        <text>Preferential cleavage: (Ac)2-L-Lys-D-Ala-|-D-Ala. Also transpeptidation of peptidyl-alanyl moieties that are N-acyl substituents of D-alanine.</text>
        <dbReference type="EC" id="3.4.16.4"/>
    </reaction>
</comment>
<dbReference type="InterPro" id="IPR036950">
    <property type="entry name" value="PBP_transglycosylase"/>
</dbReference>
<reference evidence="12" key="1">
    <citation type="journal article" date="2019" name="Int. J. Syst. Evol. Microbiol.">
        <title>The Global Catalogue of Microorganisms (GCM) 10K type strain sequencing project: providing services to taxonomists for standard genome sequencing and annotation.</title>
        <authorList>
            <consortium name="The Broad Institute Genomics Platform"/>
            <consortium name="The Broad Institute Genome Sequencing Center for Infectious Disease"/>
            <person name="Wu L."/>
            <person name="Ma J."/>
        </authorList>
    </citation>
    <scope>NUCLEOTIDE SEQUENCE [LARGE SCALE GENOMIC DNA]</scope>
    <source>
        <strain evidence="12">CCUG 42722</strain>
    </source>
</reference>
<evidence type="ECO:0000256" key="2">
    <source>
        <dbReference type="ARBA" id="ARBA00022670"/>
    </source>
</evidence>
<evidence type="ECO:0000259" key="10">
    <source>
        <dbReference type="PROSITE" id="PS51178"/>
    </source>
</evidence>
<dbReference type="Proteomes" id="UP001596011">
    <property type="component" value="Unassembled WGS sequence"/>
</dbReference>
<keyword evidence="1" id="KW-0121">Carboxypeptidase</keyword>
<evidence type="ECO:0000313" key="12">
    <source>
        <dbReference type="Proteomes" id="UP001596011"/>
    </source>
</evidence>
<feature type="compositionally biased region" description="Pro residues" evidence="9">
    <location>
        <begin position="670"/>
        <end position="684"/>
    </location>
</feature>
<dbReference type="SUPFAM" id="SSF53955">
    <property type="entry name" value="Lysozyme-like"/>
    <property type="match status" value="1"/>
</dbReference>
<gene>
    <name evidence="11" type="ORF">ACFO6V_14830</name>
</gene>
<comment type="caution">
    <text evidence="11">The sequence shown here is derived from an EMBL/GenBank/DDBJ whole genome shotgun (WGS) entry which is preliminary data.</text>
</comment>
<evidence type="ECO:0000256" key="6">
    <source>
        <dbReference type="ARBA" id="ARBA00023268"/>
    </source>
</evidence>
<evidence type="ECO:0000256" key="4">
    <source>
        <dbReference type="ARBA" id="ARBA00022679"/>
    </source>
</evidence>
<dbReference type="CDD" id="cd06577">
    <property type="entry name" value="PASTA_pknB"/>
    <property type="match status" value="2"/>
</dbReference>
<evidence type="ECO:0000256" key="8">
    <source>
        <dbReference type="ARBA" id="ARBA00049902"/>
    </source>
</evidence>
<evidence type="ECO:0000256" key="1">
    <source>
        <dbReference type="ARBA" id="ARBA00022645"/>
    </source>
</evidence>
<dbReference type="Pfam" id="PF03793">
    <property type="entry name" value="PASTA"/>
    <property type="match status" value="1"/>
</dbReference>
<dbReference type="InterPro" id="IPR012338">
    <property type="entry name" value="Beta-lactam/transpept-like"/>
</dbReference>
<dbReference type="SMART" id="SM00740">
    <property type="entry name" value="PASTA"/>
    <property type="match status" value="2"/>
</dbReference>
<evidence type="ECO:0000313" key="11">
    <source>
        <dbReference type="EMBL" id="MFC4629518.1"/>
    </source>
</evidence>
<feature type="compositionally biased region" description="Low complexity" evidence="9">
    <location>
        <begin position="685"/>
        <end position="695"/>
    </location>
</feature>
<keyword evidence="2" id="KW-0645">Protease</keyword>
<dbReference type="Gene3D" id="1.10.3810.10">
    <property type="entry name" value="Biosynthetic peptidoglycan transglycosylase-like"/>
    <property type="match status" value="1"/>
</dbReference>
<name>A0ABV9HHY5_9MICO</name>
<dbReference type="Pfam" id="PF00912">
    <property type="entry name" value="Transgly"/>
    <property type="match status" value="1"/>
</dbReference>